<evidence type="ECO:0000256" key="2">
    <source>
        <dbReference type="SAM" id="Phobius"/>
    </source>
</evidence>
<feature type="transmembrane region" description="Helical" evidence="2">
    <location>
        <begin position="44"/>
        <end position="65"/>
    </location>
</feature>
<evidence type="ECO:0000313" key="3">
    <source>
        <dbReference type="EMBL" id="CEI69208.1"/>
    </source>
</evidence>
<reference evidence="4" key="1">
    <citation type="submission" date="2014-10" db="EMBL/GenBank/DDBJ databases">
        <authorList>
            <person name="King R."/>
        </authorList>
    </citation>
    <scope>NUCLEOTIDE SEQUENCE [LARGE SCALE GENOMIC DNA]</scope>
    <source>
        <strain evidence="4">A3/5</strain>
    </source>
</reference>
<keyword evidence="2" id="KW-1133">Transmembrane helix</keyword>
<evidence type="ECO:0000313" key="4">
    <source>
        <dbReference type="Proteomes" id="UP000245910"/>
    </source>
</evidence>
<proteinExistence type="predicted"/>
<feature type="region of interest" description="Disordered" evidence="1">
    <location>
        <begin position="94"/>
        <end position="135"/>
    </location>
</feature>
<evidence type="ECO:0000256" key="1">
    <source>
        <dbReference type="SAM" id="MobiDB-lite"/>
    </source>
</evidence>
<dbReference type="AlphaFoldDB" id="A0A2L2TGI7"/>
<accession>A0A2L2TGI7</accession>
<keyword evidence="2" id="KW-0472">Membrane</keyword>
<dbReference type="EMBL" id="LN649231">
    <property type="protein sequence ID" value="CEI69208.1"/>
    <property type="molecule type" value="Genomic_DNA"/>
</dbReference>
<protein>
    <submittedName>
        <fullName evidence="3">Uncharacterized protein</fullName>
    </submittedName>
</protein>
<sequence length="199" mass="22045">MILGSSIGAWQGSRILPREAKETCRNDMQSDTCEKPAMSTGELLVVLLIASSIVVCGIVALLCVFHRRKQRLDKLEDIKGVQELDDYGLAPIKPRPVQLPQAPPPTYDKTHEGKPNVTTDENWDRTNRNSTDSLTPSLRQAMGLETTAHGTFLALVVELLQPVDHLCIIAKKAKRIKKLVVLRQALRILCGHCTRTSNS</sequence>
<keyword evidence="2" id="KW-0812">Transmembrane</keyword>
<name>A0A2L2TGI7_9HYPO</name>
<keyword evidence="4" id="KW-1185">Reference proteome</keyword>
<organism evidence="3 4">
    <name type="scientific">Fusarium venenatum</name>
    <dbReference type="NCBI Taxonomy" id="56646"/>
    <lineage>
        <taxon>Eukaryota</taxon>
        <taxon>Fungi</taxon>
        <taxon>Dikarya</taxon>
        <taxon>Ascomycota</taxon>
        <taxon>Pezizomycotina</taxon>
        <taxon>Sordariomycetes</taxon>
        <taxon>Hypocreomycetidae</taxon>
        <taxon>Hypocreales</taxon>
        <taxon>Nectriaceae</taxon>
        <taxon>Fusarium</taxon>
    </lineage>
</organism>
<dbReference type="Proteomes" id="UP000245910">
    <property type="component" value="Chromosome III"/>
</dbReference>